<evidence type="ECO:0000256" key="1">
    <source>
        <dbReference type="ARBA" id="ARBA00001933"/>
    </source>
</evidence>
<organism evidence="8 9">
    <name type="scientific">Mycolicibacterium nivoides</name>
    <dbReference type="NCBI Taxonomy" id="2487344"/>
    <lineage>
        <taxon>Bacteria</taxon>
        <taxon>Bacillati</taxon>
        <taxon>Actinomycetota</taxon>
        <taxon>Actinomycetes</taxon>
        <taxon>Mycobacteriales</taxon>
        <taxon>Mycobacteriaceae</taxon>
        <taxon>Mycolicibacterium</taxon>
    </lineage>
</organism>
<evidence type="ECO:0000259" key="6">
    <source>
        <dbReference type="Pfam" id="PF01276"/>
    </source>
</evidence>
<gene>
    <name evidence="8" type="ORF">ACK4CT_34900</name>
</gene>
<protein>
    <submittedName>
        <fullName evidence="8">Aminotransferase class I/II-fold pyridoxal phosphate-dependent enzyme</fullName>
    </submittedName>
</protein>
<dbReference type="RefSeq" id="WP_409545875.1">
    <property type="nucleotide sequence ID" value="NZ_JBKBDD010000022.1"/>
</dbReference>
<comment type="caution">
    <text evidence="8">The sequence shown here is derived from an EMBL/GenBank/DDBJ whole genome shotgun (WGS) entry which is preliminary data.</text>
</comment>
<dbReference type="InterPro" id="IPR008286">
    <property type="entry name" value="Prn/Lys/Arg_de-COase_C"/>
</dbReference>
<evidence type="ECO:0000313" key="8">
    <source>
        <dbReference type="EMBL" id="MFN6548364.1"/>
    </source>
</evidence>
<keyword evidence="5" id="KW-0456">Lyase</keyword>
<dbReference type="InterPro" id="IPR015421">
    <property type="entry name" value="PyrdxlP-dep_Trfase_major"/>
</dbReference>
<evidence type="ECO:0000313" key="9">
    <source>
        <dbReference type="Proteomes" id="UP001635816"/>
    </source>
</evidence>
<sequence>MQIAAQLADNTFHASQSNVPYVDAVKNLADRATARLLVPGHGGGGDVAPALTSVIGAAPVHLDVTPLLWGIDRGPDDGLEAARMLAAQAWGARRTWFLTNGASQANRMALVALAGMSRGDRSVVAQRSAHSSFVDGLVVTGLTPEFVLPTIDTELGIAHGVHPSDVAAALARRPYARGVYVISPSYFGAVSDVRAIADVAHTHGIPLIVDNAWGAHFGFHPDLPANPLSLGADLLVSSTHKMGGSLHQSAMLHLAPGPFAEELEQLVDRAHRLTQSTSWSSILTASLDIARRELATKPERISSAMAGARRLIAALESAGIPVASTHFSALRGVVANDPLNVTIDVRGTGIDGAEVRERLALDYGILTEMATASTVVALIPPGLDVDEHAFVDALTRIARGHNPVPRNRIPPLPAVGEMLLTPRDAYFASAETVAAEDAIGRISAESLAAYPPGIPNVMPGEIIARETVQFLRAVSTSPGGYVRGALNPAITHLRVVASGLAT</sequence>
<dbReference type="Gene3D" id="3.90.100.10">
    <property type="entry name" value="Orn/Lys/Arg decarboxylase, C-terminal domain"/>
    <property type="match status" value="1"/>
</dbReference>
<proteinExistence type="inferred from homology"/>
<feature type="domain" description="Orn/Lys/Arg decarboxylase C-terminal" evidence="7">
    <location>
        <begin position="417"/>
        <end position="475"/>
    </location>
</feature>
<dbReference type="InterPro" id="IPR015424">
    <property type="entry name" value="PyrdxlP-dep_Trfase"/>
</dbReference>
<dbReference type="InterPro" id="IPR036633">
    <property type="entry name" value="Prn/Lys/Arg_de-COase_C_sf"/>
</dbReference>
<dbReference type="PANTHER" id="PTHR43277">
    <property type="entry name" value="ARGININE DECARBOXYLASE"/>
    <property type="match status" value="1"/>
</dbReference>
<evidence type="ECO:0000256" key="5">
    <source>
        <dbReference type="ARBA" id="ARBA00023239"/>
    </source>
</evidence>
<keyword evidence="3" id="KW-0210">Decarboxylase</keyword>
<dbReference type="InterPro" id="IPR052357">
    <property type="entry name" value="Orn_Lys_Arg_decarboxylase-I"/>
</dbReference>
<comment type="cofactor">
    <cofactor evidence="1">
        <name>pyridoxal 5'-phosphate</name>
        <dbReference type="ChEBI" id="CHEBI:597326"/>
    </cofactor>
</comment>
<dbReference type="EMBL" id="JBKBDD010000022">
    <property type="protein sequence ID" value="MFN6548364.1"/>
    <property type="molecule type" value="Genomic_DNA"/>
</dbReference>
<accession>A0ABW9LMB8</accession>
<dbReference type="GO" id="GO:0008483">
    <property type="term" value="F:transaminase activity"/>
    <property type="evidence" value="ECO:0007669"/>
    <property type="project" value="UniProtKB-KW"/>
</dbReference>
<keyword evidence="8" id="KW-0808">Transferase</keyword>
<evidence type="ECO:0000256" key="3">
    <source>
        <dbReference type="ARBA" id="ARBA00022793"/>
    </source>
</evidence>
<dbReference type="Pfam" id="PF03711">
    <property type="entry name" value="OKR_DC_1_C"/>
    <property type="match status" value="1"/>
</dbReference>
<dbReference type="SUPFAM" id="SSF53383">
    <property type="entry name" value="PLP-dependent transferases"/>
    <property type="match status" value="1"/>
</dbReference>
<dbReference type="PANTHER" id="PTHR43277:SF4">
    <property type="entry name" value="ARGININE DECARBOXYLASE"/>
    <property type="match status" value="1"/>
</dbReference>
<dbReference type="SUPFAM" id="SSF55904">
    <property type="entry name" value="Ornithine decarboxylase C-terminal domain"/>
    <property type="match status" value="1"/>
</dbReference>
<keyword evidence="4" id="KW-0663">Pyridoxal phosphate</keyword>
<reference evidence="8 9" key="1">
    <citation type="submission" date="2024-12" db="EMBL/GenBank/DDBJ databases">
        <title>The coexistence of Mycolicibacterium septicum and Mycolicibacterium nivoides in clinical samples.</title>
        <authorList>
            <person name="Wang C."/>
            <person name="Feng Y."/>
            <person name="Zong Z."/>
        </authorList>
    </citation>
    <scope>NUCLEOTIDE SEQUENCE [LARGE SCALE GENOMIC DNA]</scope>
    <source>
        <strain evidence="8 9">120309</strain>
    </source>
</reference>
<feature type="domain" description="Orn/Lys/Arg decarboxylases family 1 pyridoxal-P attachment site" evidence="6">
    <location>
        <begin position="20"/>
        <end position="300"/>
    </location>
</feature>
<dbReference type="InterPro" id="IPR000310">
    <property type="entry name" value="Orn/Lys/Arg_deCO2ase_major_dom"/>
</dbReference>
<evidence type="ECO:0000256" key="2">
    <source>
        <dbReference type="ARBA" id="ARBA00010671"/>
    </source>
</evidence>
<dbReference type="Proteomes" id="UP001635816">
    <property type="component" value="Unassembled WGS sequence"/>
</dbReference>
<dbReference type="Pfam" id="PF01276">
    <property type="entry name" value="OKR_DC_1"/>
    <property type="match status" value="1"/>
</dbReference>
<comment type="similarity">
    <text evidence="2">Belongs to the Orn/Lys/Arg decarboxylase class-I family.</text>
</comment>
<keyword evidence="8" id="KW-0032">Aminotransferase</keyword>
<evidence type="ECO:0000256" key="4">
    <source>
        <dbReference type="ARBA" id="ARBA00022898"/>
    </source>
</evidence>
<keyword evidence="9" id="KW-1185">Reference proteome</keyword>
<name>A0ABW9LMB8_9MYCO</name>
<dbReference type="Gene3D" id="3.40.640.10">
    <property type="entry name" value="Type I PLP-dependent aspartate aminotransferase-like (Major domain)"/>
    <property type="match status" value="1"/>
</dbReference>
<evidence type="ECO:0000259" key="7">
    <source>
        <dbReference type="Pfam" id="PF03711"/>
    </source>
</evidence>